<evidence type="ECO:0000256" key="1">
    <source>
        <dbReference type="SAM" id="SignalP"/>
    </source>
</evidence>
<feature type="signal peptide" evidence="1">
    <location>
        <begin position="1"/>
        <end position="18"/>
    </location>
</feature>
<name>A0A4Y7PKP1_9AGAM</name>
<evidence type="ECO:0000313" key="2">
    <source>
        <dbReference type="EMBL" id="TDL16044.1"/>
    </source>
</evidence>
<keyword evidence="3" id="KW-1185">Reference proteome</keyword>
<reference evidence="2 3" key="1">
    <citation type="submission" date="2018-06" db="EMBL/GenBank/DDBJ databases">
        <title>A transcriptomic atlas of mushroom development highlights an independent origin of complex multicellularity.</title>
        <authorList>
            <consortium name="DOE Joint Genome Institute"/>
            <person name="Krizsan K."/>
            <person name="Almasi E."/>
            <person name="Merenyi Z."/>
            <person name="Sahu N."/>
            <person name="Viragh M."/>
            <person name="Koszo T."/>
            <person name="Mondo S."/>
            <person name="Kiss B."/>
            <person name="Balint B."/>
            <person name="Kues U."/>
            <person name="Barry K."/>
            <person name="Hegedus J.C."/>
            <person name="Henrissat B."/>
            <person name="Johnson J."/>
            <person name="Lipzen A."/>
            <person name="Ohm R."/>
            <person name="Nagy I."/>
            <person name="Pangilinan J."/>
            <person name="Yan J."/>
            <person name="Xiong Y."/>
            <person name="Grigoriev I.V."/>
            <person name="Hibbett D.S."/>
            <person name="Nagy L.G."/>
        </authorList>
    </citation>
    <scope>NUCLEOTIDE SEQUENCE [LARGE SCALE GENOMIC DNA]</scope>
    <source>
        <strain evidence="2 3">SZMC22713</strain>
    </source>
</reference>
<dbReference type="STRING" id="50990.A0A4Y7PKP1"/>
<protein>
    <submittedName>
        <fullName evidence="2">Uncharacterized protein</fullName>
    </submittedName>
</protein>
<proteinExistence type="predicted"/>
<gene>
    <name evidence="2" type="ORF">BD410DRAFT_795764</name>
</gene>
<dbReference type="EMBL" id="ML170253">
    <property type="protein sequence ID" value="TDL16044.1"/>
    <property type="molecule type" value="Genomic_DNA"/>
</dbReference>
<evidence type="ECO:0000313" key="3">
    <source>
        <dbReference type="Proteomes" id="UP000294933"/>
    </source>
</evidence>
<dbReference type="VEuPathDB" id="FungiDB:BD410DRAFT_795764"/>
<dbReference type="OrthoDB" id="2443686at2759"/>
<sequence>MKFISICLVLAAVGLVNAQVPGPVPADDGGLEKRACTASKCRCNGVSGLFCGNEKINKACTDGDVFQCNPSGATCTFGVRKSCQQCGKLSC</sequence>
<organism evidence="2 3">
    <name type="scientific">Rickenella mellea</name>
    <dbReference type="NCBI Taxonomy" id="50990"/>
    <lineage>
        <taxon>Eukaryota</taxon>
        <taxon>Fungi</taxon>
        <taxon>Dikarya</taxon>
        <taxon>Basidiomycota</taxon>
        <taxon>Agaricomycotina</taxon>
        <taxon>Agaricomycetes</taxon>
        <taxon>Hymenochaetales</taxon>
        <taxon>Rickenellaceae</taxon>
        <taxon>Rickenella</taxon>
    </lineage>
</organism>
<keyword evidence="1" id="KW-0732">Signal</keyword>
<dbReference type="Proteomes" id="UP000294933">
    <property type="component" value="Unassembled WGS sequence"/>
</dbReference>
<feature type="chain" id="PRO_5021213869" evidence="1">
    <location>
        <begin position="19"/>
        <end position="91"/>
    </location>
</feature>
<accession>A0A4Y7PKP1</accession>
<dbReference type="AlphaFoldDB" id="A0A4Y7PKP1"/>